<keyword evidence="4" id="KW-1185">Reference proteome</keyword>
<keyword evidence="1" id="KW-0677">Repeat</keyword>
<dbReference type="Gene3D" id="2.120.10.30">
    <property type="entry name" value="TolB, C-terminal domain"/>
    <property type="match status" value="1"/>
</dbReference>
<dbReference type="KEGG" id="bfo:118403008"/>
<sequence length="405" mass="45119">MVTEKNEKLEKIILEQNEKIQQLQEFNKKMEARIEELMTAKQPVESLNRQKDLLHPMSYKHSIDKSKATNTAQVNQSVVQPKRKDIPFRALREPMNRQKIKLENLQLEAANKQSVVLPKRKDIGINVRSIRVGQPWVRKVRFGGGGSGKGKFRGPFGVAVSQDNEVYIADWDNSRIQVFTMDGVYIREFTTTLPGETGEELNPHDVAVDRNGNLWVVGHGHVVQYSSEGTYLGKIDLRHVTNLSGIAIAMATEQVIVTDGQSCQLRVFYQDGSDLGTYGSGHRSPETWCPQYVTVDGEGNILVTDINNHCVHVLGREGNFKFKFGSEGSDESQLKYPEGICIDGMGNIIVADTGSRNGCVKMFDSQGRFLCHIESGYPRGVAMSPGGDVVVTDYVNNTVSVWTQG</sequence>
<protein>
    <submittedName>
        <fullName evidence="5">Tripartite motif-containing protein 3-like</fullName>
    </submittedName>
</protein>
<dbReference type="Proteomes" id="UP000001554">
    <property type="component" value="Chromosome 16"/>
</dbReference>
<feature type="repeat" description="NHL" evidence="2">
    <location>
        <begin position="289"/>
        <end position="317"/>
    </location>
</feature>
<dbReference type="GeneID" id="118403008"/>
<dbReference type="SUPFAM" id="SSF75011">
    <property type="entry name" value="3-carboxy-cis,cis-mucoante lactonizing enzyme"/>
    <property type="match status" value="1"/>
</dbReference>
<reference evidence="4" key="1">
    <citation type="journal article" date="2020" name="Nat. Ecol. Evol.">
        <title>Deeply conserved synteny resolves early events in vertebrate evolution.</title>
        <authorList>
            <person name="Simakov O."/>
            <person name="Marletaz F."/>
            <person name="Yue J.X."/>
            <person name="O'Connell B."/>
            <person name="Jenkins J."/>
            <person name="Brandt A."/>
            <person name="Calef R."/>
            <person name="Tung C.H."/>
            <person name="Huang T.K."/>
            <person name="Schmutz J."/>
            <person name="Satoh N."/>
            <person name="Yu J.K."/>
            <person name="Putnam N.H."/>
            <person name="Green R.E."/>
            <person name="Rokhsar D.S."/>
        </authorList>
    </citation>
    <scope>NUCLEOTIDE SEQUENCE [LARGE SCALE GENOMIC DNA]</scope>
    <source>
        <strain evidence="4">S238N-H82</strain>
    </source>
</reference>
<feature type="coiled-coil region" evidence="3">
    <location>
        <begin position="6"/>
        <end position="40"/>
    </location>
</feature>
<feature type="repeat" description="NHL" evidence="2">
    <location>
        <begin position="141"/>
        <end position="182"/>
    </location>
</feature>
<dbReference type="GO" id="GO:0061630">
    <property type="term" value="F:ubiquitin protein ligase activity"/>
    <property type="evidence" value="ECO:0000318"/>
    <property type="project" value="GO_Central"/>
</dbReference>
<dbReference type="GO" id="GO:0000209">
    <property type="term" value="P:protein polyubiquitination"/>
    <property type="evidence" value="ECO:0000318"/>
    <property type="project" value="GO_Central"/>
</dbReference>
<dbReference type="PANTHER" id="PTHR24104">
    <property type="entry name" value="E3 UBIQUITIN-PROTEIN LIGASE NHLRC1-RELATED"/>
    <property type="match status" value="1"/>
</dbReference>
<dbReference type="InterPro" id="IPR011042">
    <property type="entry name" value="6-blade_b-propeller_TolB-like"/>
</dbReference>
<dbReference type="GO" id="GO:0043161">
    <property type="term" value="P:proteasome-mediated ubiquitin-dependent protein catabolic process"/>
    <property type="evidence" value="ECO:0000318"/>
    <property type="project" value="GO_Central"/>
</dbReference>
<dbReference type="AlphaFoldDB" id="A0A9J7KG89"/>
<evidence type="ECO:0000313" key="5">
    <source>
        <dbReference type="RefSeq" id="XP_035657337.1"/>
    </source>
</evidence>
<keyword evidence="3" id="KW-0175">Coiled coil</keyword>
<dbReference type="InterPro" id="IPR050952">
    <property type="entry name" value="TRIM-NHL_E3_ligases"/>
</dbReference>
<accession>A0A9J7KG89</accession>
<dbReference type="InterPro" id="IPR001258">
    <property type="entry name" value="NHL_repeat"/>
</dbReference>
<evidence type="ECO:0000313" key="4">
    <source>
        <dbReference type="Proteomes" id="UP000001554"/>
    </source>
</evidence>
<dbReference type="PROSITE" id="PS51125">
    <property type="entry name" value="NHL"/>
    <property type="match status" value="3"/>
</dbReference>
<evidence type="ECO:0000256" key="3">
    <source>
        <dbReference type="SAM" id="Coils"/>
    </source>
</evidence>
<organism evidence="4 5">
    <name type="scientific">Branchiostoma floridae</name>
    <name type="common">Florida lancelet</name>
    <name type="synonym">Amphioxus</name>
    <dbReference type="NCBI Taxonomy" id="7739"/>
    <lineage>
        <taxon>Eukaryota</taxon>
        <taxon>Metazoa</taxon>
        <taxon>Chordata</taxon>
        <taxon>Cephalochordata</taxon>
        <taxon>Leptocardii</taxon>
        <taxon>Amphioxiformes</taxon>
        <taxon>Branchiostomatidae</taxon>
        <taxon>Branchiostoma</taxon>
    </lineage>
</organism>
<dbReference type="PANTHER" id="PTHR24104:SF50">
    <property type="entry name" value="SMP-30_GLUCONOLACTONASE_LRE-LIKE REGION DOMAIN-CONTAINING PROTEIN"/>
    <property type="match status" value="1"/>
</dbReference>
<evidence type="ECO:0000256" key="1">
    <source>
        <dbReference type="ARBA" id="ARBA00022737"/>
    </source>
</evidence>
<dbReference type="OrthoDB" id="10017303at2759"/>
<dbReference type="CDD" id="cd05819">
    <property type="entry name" value="NHL"/>
    <property type="match status" value="1"/>
</dbReference>
<proteinExistence type="predicted"/>
<name>A0A9J7KG89_BRAFL</name>
<dbReference type="FunFam" id="2.120.10.30:FF:000205">
    <property type="entry name" value="Uncharacterized protein"/>
    <property type="match status" value="1"/>
</dbReference>
<dbReference type="Gene3D" id="2.40.10.500">
    <property type="match status" value="1"/>
</dbReference>
<evidence type="ECO:0000256" key="2">
    <source>
        <dbReference type="PROSITE-ProRule" id="PRU00504"/>
    </source>
</evidence>
<dbReference type="Pfam" id="PF01436">
    <property type="entry name" value="NHL"/>
    <property type="match status" value="4"/>
</dbReference>
<reference evidence="5" key="2">
    <citation type="submission" date="2025-08" db="UniProtKB">
        <authorList>
            <consortium name="RefSeq"/>
        </authorList>
    </citation>
    <scope>IDENTIFICATION</scope>
    <source>
        <strain evidence="5">S238N-H82</strain>
        <tissue evidence="5">Testes</tissue>
    </source>
</reference>
<gene>
    <name evidence="5" type="primary">LOC118403008</name>
</gene>
<feature type="repeat" description="NHL" evidence="2">
    <location>
        <begin position="321"/>
        <end position="366"/>
    </location>
</feature>
<dbReference type="RefSeq" id="XP_035657337.1">
    <property type="nucleotide sequence ID" value="XM_035801444.1"/>
</dbReference>